<comment type="catalytic activity">
    <reaction evidence="8 10">
        <text>dITP + H2O = dIMP + diphosphate + H(+)</text>
        <dbReference type="Rhea" id="RHEA:28342"/>
        <dbReference type="ChEBI" id="CHEBI:15377"/>
        <dbReference type="ChEBI" id="CHEBI:15378"/>
        <dbReference type="ChEBI" id="CHEBI:33019"/>
        <dbReference type="ChEBI" id="CHEBI:61194"/>
        <dbReference type="ChEBI" id="CHEBI:61382"/>
        <dbReference type="EC" id="3.6.1.66"/>
    </reaction>
</comment>
<keyword evidence="3 10" id="KW-0479">Metal-binding</keyword>
<evidence type="ECO:0000256" key="6">
    <source>
        <dbReference type="ARBA" id="ARBA00022842"/>
    </source>
</evidence>
<dbReference type="RefSeq" id="WP_014224368.1">
    <property type="nucleotide sequence ID" value="NZ_CAJPTF010000029.1"/>
</dbReference>
<dbReference type="Pfam" id="PF01725">
    <property type="entry name" value="Ham1p_like"/>
    <property type="match status" value="1"/>
</dbReference>
<dbReference type="GO" id="GO:0009117">
    <property type="term" value="P:nucleotide metabolic process"/>
    <property type="evidence" value="ECO:0007669"/>
    <property type="project" value="UniProtKB-KW"/>
</dbReference>
<evidence type="ECO:0000256" key="10">
    <source>
        <dbReference type="HAMAP-Rule" id="MF_01405"/>
    </source>
</evidence>
<keyword evidence="7 10" id="KW-0546">Nucleotide metabolism</keyword>
<feature type="active site" description="Proton acceptor" evidence="10">
    <location>
        <position position="69"/>
    </location>
</feature>
<evidence type="ECO:0000256" key="3">
    <source>
        <dbReference type="ARBA" id="ARBA00022723"/>
    </source>
</evidence>
<dbReference type="GO" id="GO:0000166">
    <property type="term" value="F:nucleotide binding"/>
    <property type="evidence" value="ECO:0007669"/>
    <property type="project" value="UniProtKB-KW"/>
</dbReference>
<sequence length="192" mass="21218">MKTLVFATNNEHKLREVRAMMPPEIEVLGLSDLKCSDELPETSSSLEGNAMQKARYVKMKLGYDCFADDTGLEVDALCGEPGVYSARYAGPECDNIANIRKLLGNLSGKSNRNARFRTVIALIIEGNEYLFEGMIYGRITQVMRGTNGFGYDSVFVPDGYKQTFAELDEGVKNGISHRARAVRKLTGFLSGL</sequence>
<feature type="binding site" evidence="10">
    <location>
        <position position="172"/>
    </location>
    <ligand>
        <name>substrate</name>
    </ligand>
</feature>
<dbReference type="GO" id="GO:0017111">
    <property type="term" value="F:ribonucleoside triphosphate phosphatase activity"/>
    <property type="evidence" value="ECO:0007669"/>
    <property type="project" value="InterPro"/>
</dbReference>
<dbReference type="InterPro" id="IPR002637">
    <property type="entry name" value="RdgB/HAM1"/>
</dbReference>
<feature type="binding site" evidence="10">
    <location>
        <position position="69"/>
    </location>
    <ligand>
        <name>Mg(2+)</name>
        <dbReference type="ChEBI" id="CHEBI:18420"/>
    </ligand>
</feature>
<dbReference type="GO" id="GO:0005829">
    <property type="term" value="C:cytosol"/>
    <property type="evidence" value="ECO:0007669"/>
    <property type="project" value="TreeGrafter"/>
</dbReference>
<comment type="cofactor">
    <cofactor evidence="10">
        <name>Mg(2+)</name>
        <dbReference type="ChEBI" id="CHEBI:18420"/>
    </cofactor>
    <text evidence="10">Binds 1 Mg(2+) ion per subunit.</text>
</comment>
<evidence type="ECO:0000256" key="7">
    <source>
        <dbReference type="ARBA" id="ARBA00023080"/>
    </source>
</evidence>
<dbReference type="PANTHER" id="PTHR11067:SF9">
    <property type="entry name" value="INOSINE TRIPHOSPHATE PYROPHOSPHATASE"/>
    <property type="match status" value="1"/>
</dbReference>
<dbReference type="OrthoDB" id="9807456at2"/>
<name>A0A1D3UIU1_TANFO</name>
<dbReference type="GO" id="GO:0036222">
    <property type="term" value="F:XTP diphosphatase activity"/>
    <property type="evidence" value="ECO:0007669"/>
    <property type="project" value="UniProtKB-UniRule"/>
</dbReference>
<evidence type="ECO:0000313" key="15">
    <source>
        <dbReference type="Proteomes" id="UP000219259"/>
    </source>
</evidence>
<comment type="catalytic activity">
    <reaction evidence="10">
        <text>ITP + H2O = IMP + diphosphate + H(+)</text>
        <dbReference type="Rhea" id="RHEA:29399"/>
        <dbReference type="ChEBI" id="CHEBI:15377"/>
        <dbReference type="ChEBI" id="CHEBI:15378"/>
        <dbReference type="ChEBI" id="CHEBI:33019"/>
        <dbReference type="ChEBI" id="CHEBI:58053"/>
        <dbReference type="ChEBI" id="CHEBI:61402"/>
        <dbReference type="EC" id="3.6.1.66"/>
    </reaction>
</comment>
<evidence type="ECO:0000256" key="1">
    <source>
        <dbReference type="ARBA" id="ARBA00008023"/>
    </source>
</evidence>
<comment type="subunit">
    <text evidence="2 10">Homodimer.</text>
</comment>
<organism evidence="13 14">
    <name type="scientific">Tannerella forsythia</name>
    <name type="common">Bacteroides forsythus</name>
    <dbReference type="NCBI Taxonomy" id="28112"/>
    <lineage>
        <taxon>Bacteria</taxon>
        <taxon>Pseudomonadati</taxon>
        <taxon>Bacteroidota</taxon>
        <taxon>Bacteroidia</taxon>
        <taxon>Bacteroidales</taxon>
        <taxon>Tannerellaceae</taxon>
        <taxon>Tannerella</taxon>
    </lineage>
</organism>
<evidence type="ECO:0000256" key="8">
    <source>
        <dbReference type="ARBA" id="ARBA00051875"/>
    </source>
</evidence>
<dbReference type="Gene3D" id="3.90.950.10">
    <property type="match status" value="1"/>
</dbReference>
<accession>A0A1D3UIU1</accession>
<evidence type="ECO:0000313" key="13">
    <source>
        <dbReference type="EMBL" id="SCQ20039.1"/>
    </source>
</evidence>
<dbReference type="InterPro" id="IPR020922">
    <property type="entry name" value="dITP/XTP_pyrophosphatase"/>
</dbReference>
<reference evidence="12 15" key="2">
    <citation type="submission" date="2017-09" db="EMBL/GenBank/DDBJ databases">
        <title>Phase variable restriction modification systems are present in the genome sequences of periodontal pathogens Prevotella intermedia, Tannerella forsythia and Porphyromonas gingivalis.</title>
        <authorList>
            <person name="Haigh R.D."/>
            <person name="Crawford L."/>
            <person name="Ralph J."/>
            <person name="Wanford J."/>
            <person name="Vartoukian S.R."/>
            <person name="Hijazib K."/>
            <person name="Wade W."/>
            <person name="Oggioni M.R."/>
        </authorList>
    </citation>
    <scope>NUCLEOTIDE SEQUENCE [LARGE SCALE GENOMIC DNA]</scope>
    <source>
        <strain evidence="12 15">WW11663</strain>
    </source>
</reference>
<evidence type="ECO:0000256" key="4">
    <source>
        <dbReference type="ARBA" id="ARBA00022741"/>
    </source>
</evidence>
<comment type="function">
    <text evidence="10">Pyrophosphatase that catalyzes the hydrolysis of nucleoside triphosphates to their monophosphate derivatives, with a high preference for the non-canonical purine nucleotides XTP (xanthosine triphosphate), dITP (deoxyinosine triphosphate) and ITP. Seems to function as a house-cleaning enzyme that removes non-canonical purine nucleotides from the nucleotide pool, thus preventing their incorporation into DNA/RNA and avoiding chromosomal lesions.</text>
</comment>
<dbReference type="GO" id="GO:0046872">
    <property type="term" value="F:metal ion binding"/>
    <property type="evidence" value="ECO:0007669"/>
    <property type="project" value="UniProtKB-KW"/>
</dbReference>
<dbReference type="PANTHER" id="PTHR11067">
    <property type="entry name" value="INOSINE TRIPHOSPHATE PYROPHOSPHATASE/HAM1 PROTEIN"/>
    <property type="match status" value="1"/>
</dbReference>
<dbReference type="NCBIfam" id="NF011398">
    <property type="entry name" value="PRK14823.1"/>
    <property type="match status" value="1"/>
</dbReference>
<dbReference type="EC" id="3.6.1.66" evidence="10"/>
<feature type="binding site" evidence="10">
    <location>
        <begin position="8"/>
        <end position="13"/>
    </location>
    <ligand>
        <name>substrate</name>
    </ligand>
</feature>
<evidence type="ECO:0000313" key="12">
    <source>
        <dbReference type="EMBL" id="PDP43720.1"/>
    </source>
</evidence>
<feature type="binding site" evidence="10">
    <location>
        <begin position="149"/>
        <end position="152"/>
    </location>
    <ligand>
        <name>substrate</name>
    </ligand>
</feature>
<gene>
    <name evidence="12" type="ORF">CLI86_07120</name>
    <name evidence="13" type="ORF">TFUB20_00908</name>
</gene>
<feature type="binding site" evidence="10">
    <location>
        <begin position="177"/>
        <end position="178"/>
    </location>
    <ligand>
        <name>substrate</name>
    </ligand>
</feature>
<evidence type="ECO:0000256" key="2">
    <source>
        <dbReference type="ARBA" id="ARBA00011738"/>
    </source>
</evidence>
<dbReference type="CDD" id="cd00515">
    <property type="entry name" value="HAM1"/>
    <property type="match status" value="1"/>
</dbReference>
<dbReference type="HAMAP" id="MF_01405">
    <property type="entry name" value="Non_canon_purine_NTPase"/>
    <property type="match status" value="1"/>
</dbReference>
<dbReference type="GO" id="GO:0036220">
    <property type="term" value="F:ITP diphosphatase activity"/>
    <property type="evidence" value="ECO:0007669"/>
    <property type="project" value="UniProtKB-UniRule"/>
</dbReference>
<feature type="binding site" evidence="10">
    <location>
        <position position="70"/>
    </location>
    <ligand>
        <name>substrate</name>
    </ligand>
</feature>
<dbReference type="InterPro" id="IPR029001">
    <property type="entry name" value="ITPase-like_fam"/>
</dbReference>
<comment type="similarity">
    <text evidence="1 10 11">Belongs to the HAM1 NTPase family.</text>
</comment>
<dbReference type="Proteomes" id="UP000219259">
    <property type="component" value="Unassembled WGS sequence"/>
</dbReference>
<evidence type="ECO:0000256" key="9">
    <source>
        <dbReference type="ARBA" id="ARBA00052017"/>
    </source>
</evidence>
<reference evidence="13 14" key="1">
    <citation type="submission" date="2016-09" db="EMBL/GenBank/DDBJ databases">
        <authorList>
            <person name="Capua I."/>
            <person name="De Benedictis P."/>
            <person name="Joannis T."/>
            <person name="Lombin L.H."/>
            <person name="Cattoli G."/>
        </authorList>
    </citation>
    <scope>NUCLEOTIDE SEQUENCE [LARGE SCALE GENOMIC DNA]</scope>
    <source>
        <strain evidence="13 14">UB20</strain>
    </source>
</reference>
<keyword evidence="4 10" id="KW-0547">Nucleotide-binding</keyword>
<dbReference type="GO" id="GO:0009146">
    <property type="term" value="P:purine nucleoside triphosphate catabolic process"/>
    <property type="evidence" value="ECO:0007669"/>
    <property type="project" value="UniProtKB-UniRule"/>
</dbReference>
<dbReference type="Proteomes" id="UP000182057">
    <property type="component" value="Unassembled WGS sequence"/>
</dbReference>
<evidence type="ECO:0000256" key="5">
    <source>
        <dbReference type="ARBA" id="ARBA00022801"/>
    </source>
</evidence>
<proteinExistence type="inferred from homology"/>
<keyword evidence="5 10" id="KW-0378">Hydrolase</keyword>
<comment type="catalytic activity">
    <reaction evidence="9 10">
        <text>XTP + H2O = XMP + diphosphate + H(+)</text>
        <dbReference type="Rhea" id="RHEA:28610"/>
        <dbReference type="ChEBI" id="CHEBI:15377"/>
        <dbReference type="ChEBI" id="CHEBI:15378"/>
        <dbReference type="ChEBI" id="CHEBI:33019"/>
        <dbReference type="ChEBI" id="CHEBI:57464"/>
        <dbReference type="ChEBI" id="CHEBI:61314"/>
        <dbReference type="EC" id="3.6.1.66"/>
    </reaction>
</comment>
<dbReference type="AlphaFoldDB" id="A0A1D3UIU1"/>
<evidence type="ECO:0000256" key="11">
    <source>
        <dbReference type="RuleBase" id="RU003781"/>
    </source>
</evidence>
<dbReference type="NCBIfam" id="TIGR00042">
    <property type="entry name" value="RdgB/HAM1 family non-canonical purine NTP pyrophosphatase"/>
    <property type="match status" value="1"/>
</dbReference>
<dbReference type="EMBL" id="FMMM01000031">
    <property type="protein sequence ID" value="SCQ20039.1"/>
    <property type="molecule type" value="Genomic_DNA"/>
</dbReference>
<protein>
    <recommendedName>
        <fullName evidence="10">dITP/XTP pyrophosphatase</fullName>
        <ecNumber evidence="10">3.6.1.66</ecNumber>
    </recommendedName>
    <alternativeName>
        <fullName evidence="10">Non-canonical purine NTP pyrophosphatase</fullName>
    </alternativeName>
    <alternativeName>
        <fullName evidence="10">Non-standard purine NTP pyrophosphatase</fullName>
    </alternativeName>
    <alternativeName>
        <fullName evidence="10">Nucleoside-triphosphate diphosphatase</fullName>
    </alternativeName>
    <alternativeName>
        <fullName evidence="10">Nucleoside-triphosphate pyrophosphatase</fullName>
        <shortName evidence="10">NTPase</shortName>
    </alternativeName>
</protein>
<dbReference type="FunFam" id="3.90.950.10:FF:000001">
    <property type="entry name" value="dITP/XTP pyrophosphatase"/>
    <property type="match status" value="1"/>
</dbReference>
<dbReference type="EMBL" id="NSLJ01000015">
    <property type="protein sequence ID" value="PDP43720.1"/>
    <property type="molecule type" value="Genomic_DNA"/>
</dbReference>
<dbReference type="SUPFAM" id="SSF52972">
    <property type="entry name" value="ITPase-like"/>
    <property type="match status" value="1"/>
</dbReference>
<keyword evidence="6 10" id="KW-0460">Magnesium</keyword>
<comment type="caution">
    <text evidence="10">Lacks conserved residue(s) required for the propagation of feature annotation.</text>
</comment>
<evidence type="ECO:0000313" key="14">
    <source>
        <dbReference type="Proteomes" id="UP000182057"/>
    </source>
</evidence>
<dbReference type="OMA" id="YDPIFQP"/>
<dbReference type="GO" id="GO:0035870">
    <property type="term" value="F:dITP diphosphatase activity"/>
    <property type="evidence" value="ECO:0007669"/>
    <property type="project" value="UniProtKB-UniRule"/>
</dbReference>